<evidence type="ECO:0000256" key="16">
    <source>
        <dbReference type="ARBA" id="ARBA00023065"/>
    </source>
</evidence>
<dbReference type="FunFam" id="3.40.50.1000:FF:000028">
    <property type="entry name" value="Calcium-transporting P-type ATPase, putative"/>
    <property type="match status" value="1"/>
</dbReference>
<dbReference type="SFLD" id="SFLDG00002">
    <property type="entry name" value="C1.7:_P-type_atpase_like"/>
    <property type="match status" value="1"/>
</dbReference>
<feature type="transmembrane region" description="Helical" evidence="19">
    <location>
        <begin position="244"/>
        <end position="262"/>
    </location>
</feature>
<keyword evidence="22" id="KW-1185">Reference proteome</keyword>
<keyword evidence="13" id="KW-0460">Magnesium</keyword>
<dbReference type="Gene3D" id="2.70.150.10">
    <property type="entry name" value="Calcium-transporting ATPase, cytoplasmic transduction domain A"/>
    <property type="match status" value="1"/>
</dbReference>
<keyword evidence="11" id="KW-0106">Calcium</keyword>
<dbReference type="SUPFAM" id="SSF81660">
    <property type="entry name" value="Metal cation-transporting ATPase, ATP-binding domain N"/>
    <property type="match status" value="1"/>
</dbReference>
<proteinExistence type="inferred from homology"/>
<dbReference type="SFLD" id="SFLDF00027">
    <property type="entry name" value="p-type_atpase"/>
    <property type="match status" value="1"/>
</dbReference>
<comment type="subcellular location">
    <subcellularLocation>
        <location evidence="1">Cell membrane</location>
        <topology evidence="1">Multi-pass membrane protein</topology>
    </subcellularLocation>
</comment>
<feature type="transmembrane region" description="Helical" evidence="19">
    <location>
        <begin position="871"/>
        <end position="890"/>
    </location>
</feature>
<evidence type="ECO:0000256" key="1">
    <source>
        <dbReference type="ARBA" id="ARBA00004651"/>
    </source>
</evidence>
<dbReference type="FunFam" id="2.70.150.10:FF:000016">
    <property type="entry name" value="Calcium-transporting P-type ATPase putative"/>
    <property type="match status" value="1"/>
</dbReference>
<feature type="transmembrane region" description="Helical" evidence="19">
    <location>
        <begin position="728"/>
        <end position="748"/>
    </location>
</feature>
<evidence type="ECO:0000256" key="15">
    <source>
        <dbReference type="ARBA" id="ARBA00022989"/>
    </source>
</evidence>
<comment type="similarity">
    <text evidence="2">Belongs to the cation transport ATPase (P-type) (TC 3.A.3) family. Type IIA subfamily.</text>
</comment>
<dbReference type="PRINTS" id="PR00119">
    <property type="entry name" value="CATATPASE"/>
</dbReference>
<keyword evidence="7" id="KW-0109">Calcium transport</keyword>
<evidence type="ECO:0000259" key="20">
    <source>
        <dbReference type="SMART" id="SM00831"/>
    </source>
</evidence>
<feature type="transmembrane region" description="Helical" evidence="19">
    <location>
        <begin position="836"/>
        <end position="856"/>
    </location>
</feature>
<dbReference type="Pfam" id="PF13246">
    <property type="entry name" value="Cation_ATPase"/>
    <property type="match status" value="1"/>
</dbReference>
<sequence length="907" mass="98814">MQWYKKTTDETMNAFQTSQTHGLTAVEASEKRQAEGDNVIHEGEVSSRLQTFLLQFKDFMVLVLIAATLVSGLLGEYIDALAILAIILLNGCLGYIQERKAEKSLASLKALSAPQTLVLRDGAWEKVPSLELVTGDIIRLQSGDRVGADCRLLTADRLQVDESALTGESLPVDKTTAALLADELSLGDQENMSFMGTLITRGSGTAVVTATGMQTAMGTIADLIQSSASITTPLQRKLEELGKILIVAALGLTFIVVLLGIWQGHELYTMVLAGVSLAVAAIPEGLPAIVTVALALGVQRMIRRNAIIRKLPAVETLGCTSVICSDKTGTLTKNEMTVQRLWAGGEEWQVSGSGYAPKGSFHIPGSPDTEVDARHAPQLQQLLTFGALCNHADIQLDESGQYKLQGDPTDGALLAVASKAGIDRKGLLDDFTVVQEFPFDSQRKMMSVIVQNKKNELFVITKGAPDFISQRCNRRIHNGRIQRMGTTETRQMADVVDQMADDALRTLAVAYKKLVSIDEAKDIERVESELVLVGVAGMIDPPREGVRESIDACRDAGIRTVMITGDHAKTAAAIAGQLGMRRANGRILEGRQLDQMSAEELATDIDHIDVFARVSPTHKLRIVQAYQKRGHVCAMTGDGVNDAPAIKAADIGISMGKTGTDVAREASDLILTDDRFETIQAAVKEGRNIYENVRKFIRYLLASNVGEILVMLFAMLAGLPLPLVPIQILWVNLVTDGLPALALGMDQPEDEVMRRKPRPLKEGIFSRGLAWKIISRGFLIGAASLLAFWLTLNESGELIEAQTVAFLTLVMAQLIHVFDCRSDHSIFHRNPFQNMFLVAAVLLSFLMVLVVVYVPGLQTIFHTVPIGWREWLLVLGMAAIPTFLLSIFHFQSGAKQLQRRKPGVALK</sequence>
<dbReference type="SFLD" id="SFLDS00003">
    <property type="entry name" value="Haloacid_Dehalogenase"/>
    <property type="match status" value="1"/>
</dbReference>
<feature type="domain" description="Cation-transporting P-type ATPase N-terminal" evidence="20">
    <location>
        <begin position="2"/>
        <end position="76"/>
    </location>
</feature>
<evidence type="ECO:0000256" key="17">
    <source>
        <dbReference type="ARBA" id="ARBA00023136"/>
    </source>
</evidence>
<evidence type="ECO:0000256" key="19">
    <source>
        <dbReference type="SAM" id="Phobius"/>
    </source>
</evidence>
<dbReference type="Gene3D" id="3.40.50.1000">
    <property type="entry name" value="HAD superfamily/HAD-like"/>
    <property type="match status" value="1"/>
</dbReference>
<keyword evidence="16" id="KW-0406">Ion transport</keyword>
<evidence type="ECO:0000313" key="21">
    <source>
        <dbReference type="EMBL" id="TDQ42362.1"/>
    </source>
</evidence>
<keyword evidence="17 19" id="KW-0472">Membrane</keyword>
<evidence type="ECO:0000313" key="22">
    <source>
        <dbReference type="Proteomes" id="UP000295632"/>
    </source>
</evidence>
<dbReference type="GO" id="GO:0005886">
    <property type="term" value="C:plasma membrane"/>
    <property type="evidence" value="ECO:0007669"/>
    <property type="project" value="UniProtKB-SubCell"/>
</dbReference>
<dbReference type="GO" id="GO:0005388">
    <property type="term" value="F:P-type calcium transporter activity"/>
    <property type="evidence" value="ECO:0007669"/>
    <property type="project" value="UniProtKB-EC"/>
</dbReference>
<protein>
    <recommendedName>
        <fullName evidence="3">P-type Ca(2+) transporter</fullName>
        <ecNumber evidence="3">7.2.2.10</ecNumber>
    </recommendedName>
</protein>
<dbReference type="InterPro" id="IPR006068">
    <property type="entry name" value="ATPase_P-typ_cation-transptr_C"/>
</dbReference>
<dbReference type="Pfam" id="PF00690">
    <property type="entry name" value="Cation_ATPase_N"/>
    <property type="match status" value="1"/>
</dbReference>
<dbReference type="FunFam" id="1.20.1110.10:FF:000065">
    <property type="entry name" value="Sarcoplasmic/endoplasmic reticulum calcium ATPase 1"/>
    <property type="match status" value="1"/>
</dbReference>
<keyword evidence="9" id="KW-0479">Metal-binding</keyword>
<keyword evidence="5" id="KW-1003">Cell membrane</keyword>
<dbReference type="InterPro" id="IPR008250">
    <property type="entry name" value="ATPase_P-typ_transduc_dom_A_sf"/>
</dbReference>
<dbReference type="SUPFAM" id="SSF81665">
    <property type="entry name" value="Calcium ATPase, transmembrane domain M"/>
    <property type="match status" value="1"/>
</dbReference>
<keyword evidence="10" id="KW-0547">Nucleotide-binding</keyword>
<evidence type="ECO:0000256" key="4">
    <source>
        <dbReference type="ARBA" id="ARBA00022448"/>
    </source>
</evidence>
<dbReference type="InterPro" id="IPR018303">
    <property type="entry name" value="ATPase_P-typ_P_site"/>
</dbReference>
<dbReference type="OrthoDB" id="9813266at2"/>
<dbReference type="InterPro" id="IPR044492">
    <property type="entry name" value="P_typ_ATPase_HD_dom"/>
</dbReference>
<keyword evidence="6" id="KW-0597">Phosphoprotein</keyword>
<evidence type="ECO:0000256" key="11">
    <source>
        <dbReference type="ARBA" id="ARBA00022837"/>
    </source>
</evidence>
<evidence type="ECO:0000256" key="12">
    <source>
        <dbReference type="ARBA" id="ARBA00022840"/>
    </source>
</evidence>
<dbReference type="InterPro" id="IPR059000">
    <property type="entry name" value="ATPase_P-type_domA"/>
</dbReference>
<keyword evidence="12" id="KW-0067">ATP-binding</keyword>
<gene>
    <name evidence="21" type="ORF">EV213_102396</name>
</gene>
<evidence type="ECO:0000256" key="9">
    <source>
        <dbReference type="ARBA" id="ARBA00022723"/>
    </source>
</evidence>
<evidence type="ECO:0000256" key="6">
    <source>
        <dbReference type="ARBA" id="ARBA00022553"/>
    </source>
</evidence>
<dbReference type="InterPro" id="IPR023299">
    <property type="entry name" value="ATPase_P-typ_cyto_dom_N"/>
</dbReference>
<dbReference type="InterPro" id="IPR023298">
    <property type="entry name" value="ATPase_P-typ_TM_dom_sf"/>
</dbReference>
<evidence type="ECO:0000256" key="5">
    <source>
        <dbReference type="ARBA" id="ARBA00022475"/>
    </source>
</evidence>
<evidence type="ECO:0000256" key="10">
    <source>
        <dbReference type="ARBA" id="ARBA00022741"/>
    </source>
</evidence>
<dbReference type="EMBL" id="SNYJ01000002">
    <property type="protein sequence ID" value="TDQ42362.1"/>
    <property type="molecule type" value="Genomic_DNA"/>
</dbReference>
<evidence type="ECO:0000256" key="3">
    <source>
        <dbReference type="ARBA" id="ARBA00012790"/>
    </source>
</evidence>
<dbReference type="GO" id="GO:0016887">
    <property type="term" value="F:ATP hydrolysis activity"/>
    <property type="evidence" value="ECO:0007669"/>
    <property type="project" value="InterPro"/>
</dbReference>
<evidence type="ECO:0000256" key="2">
    <source>
        <dbReference type="ARBA" id="ARBA00005675"/>
    </source>
</evidence>
<dbReference type="GO" id="GO:0005524">
    <property type="term" value="F:ATP binding"/>
    <property type="evidence" value="ECO:0007669"/>
    <property type="project" value="UniProtKB-KW"/>
</dbReference>
<feature type="transmembrane region" description="Helical" evidence="19">
    <location>
        <begin position="696"/>
        <end position="716"/>
    </location>
</feature>
<organism evidence="21 22">
    <name type="scientific">Aureibacillus halotolerans</name>
    <dbReference type="NCBI Taxonomy" id="1508390"/>
    <lineage>
        <taxon>Bacteria</taxon>
        <taxon>Bacillati</taxon>
        <taxon>Bacillota</taxon>
        <taxon>Bacilli</taxon>
        <taxon>Bacillales</taxon>
        <taxon>Bacillaceae</taxon>
        <taxon>Aureibacillus</taxon>
    </lineage>
</organism>
<evidence type="ECO:0000256" key="7">
    <source>
        <dbReference type="ARBA" id="ARBA00022568"/>
    </source>
</evidence>
<feature type="transmembrane region" description="Helical" evidence="19">
    <location>
        <begin position="769"/>
        <end position="792"/>
    </location>
</feature>
<evidence type="ECO:0000256" key="14">
    <source>
        <dbReference type="ARBA" id="ARBA00022967"/>
    </source>
</evidence>
<dbReference type="SMART" id="SM00831">
    <property type="entry name" value="Cation_ATPase_N"/>
    <property type="match status" value="1"/>
</dbReference>
<evidence type="ECO:0000256" key="18">
    <source>
        <dbReference type="ARBA" id="ARBA00048694"/>
    </source>
</evidence>
<dbReference type="Gene3D" id="3.40.1110.10">
    <property type="entry name" value="Calcium-transporting ATPase, cytoplasmic domain N"/>
    <property type="match status" value="1"/>
</dbReference>
<dbReference type="PROSITE" id="PS00154">
    <property type="entry name" value="ATPASE_E1_E2"/>
    <property type="match status" value="1"/>
</dbReference>
<feature type="transmembrane region" description="Helical" evidence="19">
    <location>
        <begin position="80"/>
        <end position="96"/>
    </location>
</feature>
<reference evidence="21 22" key="1">
    <citation type="submission" date="2019-03" db="EMBL/GenBank/DDBJ databases">
        <title>Genomic Encyclopedia of Type Strains, Phase IV (KMG-IV): sequencing the most valuable type-strain genomes for metagenomic binning, comparative biology and taxonomic classification.</title>
        <authorList>
            <person name="Goeker M."/>
        </authorList>
    </citation>
    <scope>NUCLEOTIDE SEQUENCE [LARGE SCALE GENOMIC DNA]</scope>
    <source>
        <strain evidence="21 22">DSM 28697</strain>
    </source>
</reference>
<dbReference type="Proteomes" id="UP000295632">
    <property type="component" value="Unassembled WGS sequence"/>
</dbReference>
<dbReference type="NCBIfam" id="TIGR01494">
    <property type="entry name" value="ATPase_P-type"/>
    <property type="match status" value="3"/>
</dbReference>
<feature type="transmembrane region" description="Helical" evidence="19">
    <location>
        <begin position="798"/>
        <end position="815"/>
    </location>
</feature>
<dbReference type="PANTHER" id="PTHR42861">
    <property type="entry name" value="CALCIUM-TRANSPORTING ATPASE"/>
    <property type="match status" value="1"/>
</dbReference>
<dbReference type="InterPro" id="IPR036412">
    <property type="entry name" value="HAD-like_sf"/>
</dbReference>
<dbReference type="SUPFAM" id="SSF81653">
    <property type="entry name" value="Calcium ATPase, transduction domain A"/>
    <property type="match status" value="1"/>
</dbReference>
<keyword evidence="4" id="KW-0813">Transport</keyword>
<name>A0A4R6U9A8_9BACI</name>
<dbReference type="Gene3D" id="1.20.1110.10">
    <property type="entry name" value="Calcium-transporting ATPase, transmembrane domain"/>
    <property type="match status" value="1"/>
</dbReference>
<dbReference type="InterPro" id="IPR004014">
    <property type="entry name" value="ATPase_P-typ_cation-transptr_N"/>
</dbReference>
<dbReference type="Pfam" id="PF00689">
    <property type="entry name" value="Cation_ATPase_C"/>
    <property type="match status" value="1"/>
</dbReference>
<keyword evidence="14" id="KW-1278">Translocase</keyword>
<dbReference type="InterPro" id="IPR023214">
    <property type="entry name" value="HAD_sf"/>
</dbReference>
<evidence type="ECO:0000256" key="13">
    <source>
        <dbReference type="ARBA" id="ARBA00022842"/>
    </source>
</evidence>
<dbReference type="EC" id="7.2.2.10" evidence="3"/>
<dbReference type="FunFam" id="3.40.50.1000:FF:000001">
    <property type="entry name" value="Phospholipid-transporting ATPase IC"/>
    <property type="match status" value="1"/>
</dbReference>
<evidence type="ECO:0000256" key="8">
    <source>
        <dbReference type="ARBA" id="ARBA00022692"/>
    </source>
</evidence>
<dbReference type="RefSeq" id="WP_133579232.1">
    <property type="nucleotide sequence ID" value="NZ_SNYJ01000002.1"/>
</dbReference>
<comment type="caution">
    <text evidence="21">The sequence shown here is derived from an EMBL/GenBank/DDBJ whole genome shotgun (WGS) entry which is preliminary data.</text>
</comment>
<dbReference type="GO" id="GO:0140352">
    <property type="term" value="P:export from cell"/>
    <property type="evidence" value="ECO:0007669"/>
    <property type="project" value="UniProtKB-ARBA"/>
</dbReference>
<comment type="catalytic activity">
    <reaction evidence="18">
        <text>Ca(2+)(in) + ATP + H2O = Ca(2+)(out) + ADP + phosphate + H(+)</text>
        <dbReference type="Rhea" id="RHEA:18105"/>
        <dbReference type="ChEBI" id="CHEBI:15377"/>
        <dbReference type="ChEBI" id="CHEBI:15378"/>
        <dbReference type="ChEBI" id="CHEBI:29108"/>
        <dbReference type="ChEBI" id="CHEBI:30616"/>
        <dbReference type="ChEBI" id="CHEBI:43474"/>
        <dbReference type="ChEBI" id="CHEBI:456216"/>
        <dbReference type="EC" id="7.2.2.10"/>
    </reaction>
</comment>
<accession>A0A4R6U9A8</accession>
<dbReference type="InterPro" id="IPR001757">
    <property type="entry name" value="P_typ_ATPase"/>
</dbReference>
<keyword evidence="8 19" id="KW-0812">Transmembrane</keyword>
<dbReference type="PRINTS" id="PR00120">
    <property type="entry name" value="HATPASE"/>
</dbReference>
<dbReference type="AlphaFoldDB" id="A0A4R6U9A8"/>
<keyword evidence="15 19" id="KW-1133">Transmembrane helix</keyword>
<dbReference type="Pfam" id="PF00122">
    <property type="entry name" value="E1-E2_ATPase"/>
    <property type="match status" value="1"/>
</dbReference>
<dbReference type="SUPFAM" id="SSF56784">
    <property type="entry name" value="HAD-like"/>
    <property type="match status" value="1"/>
</dbReference>
<feature type="transmembrane region" description="Helical" evidence="19">
    <location>
        <begin position="268"/>
        <end position="296"/>
    </location>
</feature>
<dbReference type="GO" id="GO:0046872">
    <property type="term" value="F:metal ion binding"/>
    <property type="evidence" value="ECO:0007669"/>
    <property type="project" value="UniProtKB-KW"/>
</dbReference>